<keyword evidence="1" id="KW-0472">Membrane</keyword>
<protein>
    <submittedName>
        <fullName evidence="2">Uncharacterized protein</fullName>
    </submittedName>
</protein>
<feature type="transmembrane region" description="Helical" evidence="1">
    <location>
        <begin position="42"/>
        <end position="65"/>
    </location>
</feature>
<evidence type="ECO:0000313" key="3">
    <source>
        <dbReference type="Proteomes" id="UP001558613"/>
    </source>
</evidence>
<name>A0ABR3LFL9_9TELE</name>
<reference evidence="2 3" key="1">
    <citation type="submission" date="2023-09" db="EMBL/GenBank/DDBJ databases">
        <authorList>
            <person name="Wang M."/>
        </authorList>
    </citation>
    <scope>NUCLEOTIDE SEQUENCE [LARGE SCALE GENOMIC DNA]</scope>
    <source>
        <strain evidence="2">GT-2023</strain>
        <tissue evidence="2">Liver</tissue>
    </source>
</reference>
<dbReference type="Proteomes" id="UP001558613">
    <property type="component" value="Unassembled WGS sequence"/>
</dbReference>
<keyword evidence="3" id="KW-1185">Reference proteome</keyword>
<dbReference type="EMBL" id="JAYMGO010000022">
    <property type="protein sequence ID" value="KAL1251140.1"/>
    <property type="molecule type" value="Genomic_DNA"/>
</dbReference>
<evidence type="ECO:0000256" key="1">
    <source>
        <dbReference type="SAM" id="Phobius"/>
    </source>
</evidence>
<gene>
    <name evidence="2" type="ORF">QQF64_018936</name>
</gene>
<keyword evidence="1" id="KW-0812">Transmembrane</keyword>
<sequence>MNTETPPKLSNSTRLYITEPVQLTKCHNHTAVEFIDQKQAQWQIIIITSALMNGLLIIVVIVFAAGQTERLEKHIHNTDLQTKVIYQPK</sequence>
<evidence type="ECO:0000313" key="2">
    <source>
        <dbReference type="EMBL" id="KAL1251140.1"/>
    </source>
</evidence>
<organism evidence="2 3">
    <name type="scientific">Cirrhinus molitorella</name>
    <name type="common">mud carp</name>
    <dbReference type="NCBI Taxonomy" id="172907"/>
    <lineage>
        <taxon>Eukaryota</taxon>
        <taxon>Metazoa</taxon>
        <taxon>Chordata</taxon>
        <taxon>Craniata</taxon>
        <taxon>Vertebrata</taxon>
        <taxon>Euteleostomi</taxon>
        <taxon>Actinopterygii</taxon>
        <taxon>Neopterygii</taxon>
        <taxon>Teleostei</taxon>
        <taxon>Ostariophysi</taxon>
        <taxon>Cypriniformes</taxon>
        <taxon>Cyprinidae</taxon>
        <taxon>Labeoninae</taxon>
        <taxon>Labeonini</taxon>
        <taxon>Cirrhinus</taxon>
    </lineage>
</organism>
<proteinExistence type="predicted"/>
<keyword evidence="1" id="KW-1133">Transmembrane helix</keyword>
<accession>A0ABR3LFL9</accession>
<comment type="caution">
    <text evidence="2">The sequence shown here is derived from an EMBL/GenBank/DDBJ whole genome shotgun (WGS) entry which is preliminary data.</text>
</comment>